<feature type="repeat" description="ANK" evidence="3">
    <location>
        <begin position="18"/>
        <end position="50"/>
    </location>
</feature>
<accession>A0A1S3R257</accession>
<feature type="repeat" description="ANK" evidence="3">
    <location>
        <begin position="1"/>
        <end position="17"/>
    </location>
</feature>
<dbReference type="GeneID" id="106599286"/>
<name>A0A1S3R257_SALSA</name>
<dbReference type="PROSITE" id="PS50297">
    <property type="entry name" value="ANK_REP_REGION"/>
    <property type="match status" value="1"/>
</dbReference>
<sequence>MVRLLLSRGANINAFDKKDRRAIHWAAYMVHIEEVKLLASHGSEVSCKDKKAYTPLHSAAFSGMISTVKQLLDLGVDVNQCIHTPPRIQLCSPCSITTPRKDRALVCWRMISFQVMKIWRLGQGFGTRGLGPVCCGQGFFIRK</sequence>
<dbReference type="PROSITE" id="PS50088">
    <property type="entry name" value="ANK_REPEAT"/>
    <property type="match status" value="3"/>
</dbReference>
<proteinExistence type="predicted"/>
<feature type="repeat" description="ANK" evidence="3">
    <location>
        <begin position="51"/>
        <end position="79"/>
    </location>
</feature>
<dbReference type="KEGG" id="sasa:106599286"/>
<evidence type="ECO:0000313" key="5">
    <source>
        <dbReference type="RefSeq" id="XP_014045915.1"/>
    </source>
</evidence>
<evidence type="ECO:0000256" key="2">
    <source>
        <dbReference type="ARBA" id="ARBA00023043"/>
    </source>
</evidence>
<dbReference type="PANTHER" id="PTHR24198">
    <property type="entry name" value="ANKYRIN REPEAT AND PROTEIN KINASE DOMAIN-CONTAINING PROTEIN"/>
    <property type="match status" value="1"/>
</dbReference>
<dbReference type="InterPro" id="IPR036770">
    <property type="entry name" value="Ankyrin_rpt-contain_sf"/>
</dbReference>
<evidence type="ECO:0000256" key="1">
    <source>
        <dbReference type="ARBA" id="ARBA00022737"/>
    </source>
</evidence>
<evidence type="ECO:0000313" key="4">
    <source>
        <dbReference type="Proteomes" id="UP001652741"/>
    </source>
</evidence>
<gene>
    <name evidence="5" type="primary">LOC106599286</name>
</gene>
<organism evidence="4 5">
    <name type="scientific">Salmo salar</name>
    <name type="common">Atlantic salmon</name>
    <dbReference type="NCBI Taxonomy" id="8030"/>
    <lineage>
        <taxon>Eukaryota</taxon>
        <taxon>Metazoa</taxon>
        <taxon>Chordata</taxon>
        <taxon>Craniata</taxon>
        <taxon>Vertebrata</taxon>
        <taxon>Euteleostomi</taxon>
        <taxon>Actinopterygii</taxon>
        <taxon>Neopterygii</taxon>
        <taxon>Teleostei</taxon>
        <taxon>Protacanthopterygii</taxon>
        <taxon>Salmoniformes</taxon>
        <taxon>Salmonidae</taxon>
        <taxon>Salmoninae</taxon>
        <taxon>Salmo</taxon>
    </lineage>
</organism>
<dbReference type="KEGG" id="sasa:106599304"/>
<keyword evidence="2 3" id="KW-0040">ANK repeat</keyword>
<evidence type="ECO:0000256" key="3">
    <source>
        <dbReference type="PROSITE-ProRule" id="PRU00023"/>
    </source>
</evidence>
<dbReference type="SMART" id="SM00248">
    <property type="entry name" value="ANK"/>
    <property type="match status" value="2"/>
</dbReference>
<dbReference type="InterPro" id="IPR002110">
    <property type="entry name" value="Ankyrin_rpt"/>
</dbReference>
<reference evidence="5" key="1">
    <citation type="submission" date="2025-08" db="UniProtKB">
        <authorList>
            <consortium name="RefSeq"/>
        </authorList>
    </citation>
    <scope>IDENTIFICATION</scope>
</reference>
<dbReference type="Pfam" id="PF12796">
    <property type="entry name" value="Ank_2"/>
    <property type="match status" value="1"/>
</dbReference>
<protein>
    <submittedName>
        <fullName evidence="5">Serine/threonine-protein phosphatase 6 regulatory ankyrin repeat subunit A-like</fullName>
    </submittedName>
</protein>
<dbReference type="Gene3D" id="1.25.40.20">
    <property type="entry name" value="Ankyrin repeat-containing domain"/>
    <property type="match status" value="1"/>
</dbReference>
<keyword evidence="1" id="KW-0677">Repeat</keyword>
<dbReference type="PANTHER" id="PTHR24198:SF192">
    <property type="entry name" value="SERINE_THREONINE-PROTEIN PHOSPHATASE 6 REGULATORY ANKYRIN REPEAT SUBUNIT A"/>
    <property type="match status" value="1"/>
</dbReference>
<keyword evidence="4" id="KW-1185">Reference proteome</keyword>
<dbReference type="SUPFAM" id="SSF48403">
    <property type="entry name" value="Ankyrin repeat"/>
    <property type="match status" value="1"/>
</dbReference>
<dbReference type="RefSeq" id="XP_014045915.1">
    <property type="nucleotide sequence ID" value="XM_014190440.2"/>
</dbReference>
<dbReference type="Proteomes" id="UP001652741">
    <property type="component" value="Unplaced"/>
</dbReference>
<dbReference type="AlphaFoldDB" id="A0A1S3R257"/>